<organism evidence="2 3">
    <name type="scientific">Collichthys lucidus</name>
    <name type="common">Big head croaker</name>
    <name type="synonym">Sciaena lucida</name>
    <dbReference type="NCBI Taxonomy" id="240159"/>
    <lineage>
        <taxon>Eukaryota</taxon>
        <taxon>Metazoa</taxon>
        <taxon>Chordata</taxon>
        <taxon>Craniata</taxon>
        <taxon>Vertebrata</taxon>
        <taxon>Euteleostomi</taxon>
        <taxon>Actinopterygii</taxon>
        <taxon>Neopterygii</taxon>
        <taxon>Teleostei</taxon>
        <taxon>Neoteleostei</taxon>
        <taxon>Acanthomorphata</taxon>
        <taxon>Eupercaria</taxon>
        <taxon>Sciaenidae</taxon>
        <taxon>Collichthys</taxon>
    </lineage>
</organism>
<evidence type="ECO:0000313" key="2">
    <source>
        <dbReference type="EMBL" id="TKS65559.1"/>
    </source>
</evidence>
<dbReference type="EMBL" id="ML240868">
    <property type="protein sequence ID" value="TKS65559.1"/>
    <property type="molecule type" value="Genomic_DNA"/>
</dbReference>
<dbReference type="AlphaFoldDB" id="A0A4U5TW18"/>
<reference evidence="2 3" key="1">
    <citation type="submission" date="2019-01" db="EMBL/GenBank/DDBJ databases">
        <title>Genome Assembly of Collichthys lucidus.</title>
        <authorList>
            <person name="Cai M."/>
            <person name="Xiao S."/>
        </authorList>
    </citation>
    <scope>NUCLEOTIDE SEQUENCE [LARGE SCALE GENOMIC DNA]</scope>
    <source>
        <strain evidence="2">JT15FE1705JMU</strain>
        <tissue evidence="2">Muscle</tissue>
    </source>
</reference>
<name>A0A4U5TW18_COLLU</name>
<gene>
    <name evidence="2" type="ORF">D9C73_028007</name>
</gene>
<feature type="region of interest" description="Disordered" evidence="1">
    <location>
        <begin position="1"/>
        <end position="50"/>
    </location>
</feature>
<keyword evidence="3" id="KW-1185">Reference proteome</keyword>
<accession>A0A4U5TW18</accession>
<protein>
    <submittedName>
        <fullName evidence="2">Uncharacterized protein</fullName>
    </submittedName>
</protein>
<proteinExistence type="predicted"/>
<dbReference type="Proteomes" id="UP000298787">
    <property type="component" value="Unassembled WGS sequence"/>
</dbReference>
<evidence type="ECO:0000256" key="1">
    <source>
        <dbReference type="SAM" id="MobiDB-lite"/>
    </source>
</evidence>
<sequence length="77" mass="8325">MASIFVSSRNLPERDCRGGGGPHLRAPGGHASHSDHGFTGLGDPQRDLHKESRVTLLPPQRYLSTSFSRADWSTSPA</sequence>
<feature type="compositionally biased region" description="Polar residues" evidence="1">
    <location>
        <begin position="1"/>
        <end position="10"/>
    </location>
</feature>
<evidence type="ECO:0000313" key="3">
    <source>
        <dbReference type="Proteomes" id="UP000298787"/>
    </source>
</evidence>